<dbReference type="InterPro" id="IPR004364">
    <property type="entry name" value="Aa-tRNA-synt_II"/>
</dbReference>
<dbReference type="InterPro" id="IPR045864">
    <property type="entry name" value="aa-tRNA-synth_II/BPL/LPL"/>
</dbReference>
<dbReference type="Gene3D" id="3.30.1910.20">
    <property type="entry name" value="asparaginyl-tRNA synthetase, N-terminal domain"/>
    <property type="match status" value="1"/>
</dbReference>
<sequence>MSTDELASKTAQICLGDNLLFVDEAAGSDETGTGTKCSPYLTALAAVAVVASMPEEKQATFKIAVKKAGDEEYSEITASALKKAKKAHEIMAKKAKKQAEQSAKDKEQIEAKEAEEQRRLEESKKIVLVEDSSLPAAKQIRIKEAVDCRNTRVKVFGWVSRHRVQGKDMMFVVLRDGTGHLQCVLNDRLCHTYDAVTLTLESAVALYGVIKEVPAGKTAPDGHELIVDYWYVVGKAPGGDDAITNRVNEESDPSLRLDQRHLVIRGDRASAILKVRARVMRAFRDHFDVCGYHEVTPPCMVQTQVEGGSTLFEFDYYKEKAYLTQSSQLYLETCLPSMGAVYTLSESYRAETSHTRRHLSEYTHCEAEIPFISFNDLLDTIEGMVKGVVKRLWDEPATRAMIKQLNPTFEPYTEPFVRMRYEEAIAWLNEHGKKRAEDGKDFEFGDDIPEAPEREMTDAIGKPILLTHFPGPIKAFYMPATKDDPRVTESVDLLMPNVGEVVGGSMRIWDHDTLLAAFKREGLNTDHYYWYLDQRKYGTCPHGGFGLGVERFLAWITDSFSVRDCCLYPRFVGRCKP</sequence>
<dbReference type="InterPro" id="IPR002312">
    <property type="entry name" value="Asp/Asn-tRNA-synth_IIb"/>
</dbReference>
<dbReference type="InterPro" id="IPR048952">
    <property type="entry name" value="AsnRS_N"/>
</dbReference>
<dbReference type="PANTHER" id="PTHR22594">
    <property type="entry name" value="ASPARTYL/LYSYL-TRNA SYNTHETASE"/>
    <property type="match status" value="1"/>
</dbReference>
<evidence type="ECO:0000256" key="1">
    <source>
        <dbReference type="ARBA" id="ARBA00004496"/>
    </source>
</evidence>
<dbReference type="OrthoDB" id="1931232at2759"/>
<dbReference type="Pfam" id="PF20917">
    <property type="entry name" value="AsnRS_N"/>
    <property type="match status" value="1"/>
</dbReference>
<evidence type="ECO:0000259" key="14">
    <source>
        <dbReference type="PROSITE" id="PS50862"/>
    </source>
</evidence>
<dbReference type="GO" id="GO:0006421">
    <property type="term" value="P:asparaginyl-tRNA aminoacylation"/>
    <property type="evidence" value="ECO:0007669"/>
    <property type="project" value="InterPro"/>
</dbReference>
<dbReference type="GO" id="GO:0003676">
    <property type="term" value="F:nucleic acid binding"/>
    <property type="evidence" value="ECO:0007669"/>
    <property type="project" value="InterPro"/>
</dbReference>
<feature type="region of interest" description="Disordered" evidence="13">
    <location>
        <begin position="92"/>
        <end position="116"/>
    </location>
</feature>
<evidence type="ECO:0000256" key="12">
    <source>
        <dbReference type="ARBA" id="ARBA00047844"/>
    </source>
</evidence>
<keyword evidence="8" id="KW-0648">Protein biosynthesis</keyword>
<dbReference type="FunFam" id="3.30.930.10:FF:000040">
    <property type="entry name" value="Asparagine--tRNA ligase, cytoplasmic"/>
    <property type="match status" value="1"/>
</dbReference>
<dbReference type="FunFam" id="2.40.50.140:FF:000151">
    <property type="entry name" value="Asparagine--tRNA ligase, cytoplasmic"/>
    <property type="match status" value="1"/>
</dbReference>
<dbReference type="NCBIfam" id="TIGR00457">
    <property type="entry name" value="asnS"/>
    <property type="match status" value="1"/>
</dbReference>
<evidence type="ECO:0000256" key="10">
    <source>
        <dbReference type="ARBA" id="ARBA00029886"/>
    </source>
</evidence>
<proteinExistence type="inferred from homology"/>
<dbReference type="InterPro" id="IPR012340">
    <property type="entry name" value="NA-bd_OB-fold"/>
</dbReference>
<dbReference type="PANTHER" id="PTHR22594:SF16">
    <property type="entry name" value="ASPARAGINE--TRNA LIGASE, CYTOPLASMIC"/>
    <property type="match status" value="1"/>
</dbReference>
<evidence type="ECO:0000256" key="4">
    <source>
        <dbReference type="ARBA" id="ARBA00022490"/>
    </source>
</evidence>
<dbReference type="PROSITE" id="PS50862">
    <property type="entry name" value="AA_TRNA_LIGASE_II"/>
    <property type="match status" value="1"/>
</dbReference>
<dbReference type="CDD" id="cd04323">
    <property type="entry name" value="AsnRS_cyto_like_N"/>
    <property type="match status" value="1"/>
</dbReference>
<dbReference type="Proteomes" id="UP001150907">
    <property type="component" value="Unassembled WGS sequence"/>
</dbReference>
<dbReference type="SUPFAM" id="SSF50249">
    <property type="entry name" value="Nucleic acid-binding proteins"/>
    <property type="match status" value="1"/>
</dbReference>
<dbReference type="GO" id="GO:0004816">
    <property type="term" value="F:asparagine-tRNA ligase activity"/>
    <property type="evidence" value="ECO:0007669"/>
    <property type="project" value="UniProtKB-EC"/>
</dbReference>
<dbReference type="GO" id="GO:0005737">
    <property type="term" value="C:cytoplasm"/>
    <property type="evidence" value="ECO:0007669"/>
    <property type="project" value="UniProtKB-SubCell"/>
</dbReference>
<dbReference type="EC" id="6.1.1.22" evidence="3"/>
<evidence type="ECO:0000256" key="2">
    <source>
        <dbReference type="ARBA" id="ARBA00008226"/>
    </source>
</evidence>
<dbReference type="Pfam" id="PF00152">
    <property type="entry name" value="tRNA-synt_2"/>
    <property type="match status" value="1"/>
</dbReference>
<evidence type="ECO:0000256" key="6">
    <source>
        <dbReference type="ARBA" id="ARBA00022741"/>
    </source>
</evidence>
<keyword evidence="7" id="KW-0067">ATP-binding</keyword>
<dbReference type="GO" id="GO:0005524">
    <property type="term" value="F:ATP binding"/>
    <property type="evidence" value="ECO:0007669"/>
    <property type="project" value="UniProtKB-KW"/>
</dbReference>
<evidence type="ECO:0000256" key="9">
    <source>
        <dbReference type="ARBA" id="ARBA00023146"/>
    </source>
</evidence>
<dbReference type="PRINTS" id="PR01042">
    <property type="entry name" value="TRNASYNTHASP"/>
</dbReference>
<dbReference type="InterPro" id="IPR004522">
    <property type="entry name" value="Asn-tRNA-ligase"/>
</dbReference>
<keyword evidence="4" id="KW-0963">Cytoplasm</keyword>
<evidence type="ECO:0000256" key="5">
    <source>
        <dbReference type="ARBA" id="ARBA00022598"/>
    </source>
</evidence>
<evidence type="ECO:0000256" key="7">
    <source>
        <dbReference type="ARBA" id="ARBA00022840"/>
    </source>
</evidence>
<feature type="domain" description="Aminoacyl-transfer RNA synthetases class-II family profile" evidence="14">
    <location>
        <begin position="273"/>
        <end position="569"/>
    </location>
</feature>
<evidence type="ECO:0000256" key="8">
    <source>
        <dbReference type="ARBA" id="ARBA00022917"/>
    </source>
</evidence>
<dbReference type="Pfam" id="PF01336">
    <property type="entry name" value="tRNA_anti-codon"/>
    <property type="match status" value="1"/>
</dbReference>
<evidence type="ECO:0000256" key="11">
    <source>
        <dbReference type="ARBA" id="ARBA00039867"/>
    </source>
</evidence>
<gene>
    <name evidence="15" type="primary">DED81</name>
    <name evidence="15" type="ORF">H4R26_001265</name>
</gene>
<dbReference type="InterPro" id="IPR006195">
    <property type="entry name" value="aa-tRNA-synth_II"/>
</dbReference>
<accession>A0A9W8BF56</accession>
<organism evidence="15 16">
    <name type="scientific">Coemansia thaxteri</name>
    <dbReference type="NCBI Taxonomy" id="2663907"/>
    <lineage>
        <taxon>Eukaryota</taxon>
        <taxon>Fungi</taxon>
        <taxon>Fungi incertae sedis</taxon>
        <taxon>Zoopagomycota</taxon>
        <taxon>Kickxellomycotina</taxon>
        <taxon>Kickxellomycetes</taxon>
        <taxon>Kickxellales</taxon>
        <taxon>Kickxellaceae</taxon>
        <taxon>Coemansia</taxon>
    </lineage>
</organism>
<dbReference type="Gene3D" id="3.30.930.10">
    <property type="entry name" value="Bira Bifunctional Protein, Domain 2"/>
    <property type="match status" value="1"/>
</dbReference>
<dbReference type="Gene3D" id="2.40.50.140">
    <property type="entry name" value="Nucleic acid-binding proteins"/>
    <property type="match status" value="1"/>
</dbReference>
<evidence type="ECO:0000256" key="13">
    <source>
        <dbReference type="SAM" id="MobiDB-lite"/>
    </source>
</evidence>
<dbReference type="SUPFAM" id="SSF55681">
    <property type="entry name" value="Class II aaRS and biotin synthetases"/>
    <property type="match status" value="1"/>
</dbReference>
<evidence type="ECO:0000256" key="3">
    <source>
        <dbReference type="ARBA" id="ARBA00012816"/>
    </source>
</evidence>
<name>A0A9W8BF56_9FUNG</name>
<keyword evidence="16" id="KW-1185">Reference proteome</keyword>
<comment type="caution">
    <text evidence="15">The sequence shown here is derived from an EMBL/GenBank/DDBJ whole genome shotgun (WGS) entry which is preliminary data.</text>
</comment>
<evidence type="ECO:0000313" key="16">
    <source>
        <dbReference type="Proteomes" id="UP001150907"/>
    </source>
</evidence>
<keyword evidence="6" id="KW-0547">Nucleotide-binding</keyword>
<dbReference type="InterPro" id="IPR004365">
    <property type="entry name" value="NA-bd_OB_tRNA"/>
</dbReference>
<dbReference type="AlphaFoldDB" id="A0A9W8BF56"/>
<reference evidence="15" key="1">
    <citation type="submission" date="2022-07" db="EMBL/GenBank/DDBJ databases">
        <title>Phylogenomic reconstructions and comparative analyses of Kickxellomycotina fungi.</title>
        <authorList>
            <person name="Reynolds N.K."/>
            <person name="Stajich J.E."/>
            <person name="Barry K."/>
            <person name="Grigoriev I.V."/>
            <person name="Crous P."/>
            <person name="Smith M.E."/>
        </authorList>
    </citation>
    <scope>NUCLEOTIDE SEQUENCE</scope>
    <source>
        <strain evidence="15">IMI 214461</strain>
    </source>
</reference>
<keyword evidence="9" id="KW-0030">Aminoacyl-tRNA synthetase</keyword>
<dbReference type="CDD" id="cd00776">
    <property type="entry name" value="AsxRS_core"/>
    <property type="match status" value="1"/>
</dbReference>
<comment type="catalytic activity">
    <reaction evidence="12">
        <text>tRNA(Asn) + L-asparagine + ATP = L-asparaginyl-tRNA(Asn) + AMP + diphosphate + H(+)</text>
        <dbReference type="Rhea" id="RHEA:11180"/>
        <dbReference type="Rhea" id="RHEA-COMP:9659"/>
        <dbReference type="Rhea" id="RHEA-COMP:9674"/>
        <dbReference type="ChEBI" id="CHEBI:15378"/>
        <dbReference type="ChEBI" id="CHEBI:30616"/>
        <dbReference type="ChEBI" id="CHEBI:33019"/>
        <dbReference type="ChEBI" id="CHEBI:58048"/>
        <dbReference type="ChEBI" id="CHEBI:78442"/>
        <dbReference type="ChEBI" id="CHEBI:78515"/>
        <dbReference type="ChEBI" id="CHEBI:456215"/>
        <dbReference type="EC" id="6.1.1.22"/>
    </reaction>
</comment>
<comment type="similarity">
    <text evidence="2">Belongs to the class-II aminoacyl-tRNA synthetase family.</text>
</comment>
<keyword evidence="5 15" id="KW-0436">Ligase</keyword>
<comment type="subcellular location">
    <subcellularLocation>
        <location evidence="1">Cytoplasm</location>
    </subcellularLocation>
</comment>
<protein>
    <recommendedName>
        <fullName evidence="11">Asparagine--tRNA ligase, cytoplasmic</fullName>
        <ecNumber evidence="3">6.1.1.22</ecNumber>
    </recommendedName>
    <alternativeName>
        <fullName evidence="10">Asparaginyl-tRNA synthetase</fullName>
    </alternativeName>
</protein>
<dbReference type="EMBL" id="JANBQF010000053">
    <property type="protein sequence ID" value="KAJ2006625.1"/>
    <property type="molecule type" value="Genomic_DNA"/>
</dbReference>
<evidence type="ECO:0000313" key="15">
    <source>
        <dbReference type="EMBL" id="KAJ2006625.1"/>
    </source>
</evidence>